<dbReference type="Proteomes" id="UP000614610">
    <property type="component" value="Unassembled WGS sequence"/>
</dbReference>
<evidence type="ECO:0000313" key="3">
    <source>
        <dbReference type="Proteomes" id="UP000614610"/>
    </source>
</evidence>
<evidence type="ECO:0000313" key="2">
    <source>
        <dbReference type="EMBL" id="KAF3196983.1"/>
    </source>
</evidence>
<proteinExistence type="predicted"/>
<protein>
    <submittedName>
        <fullName evidence="2">Uncharacterized protein</fullName>
    </submittedName>
</protein>
<evidence type="ECO:0000256" key="1">
    <source>
        <dbReference type="SAM" id="MobiDB-lite"/>
    </source>
</evidence>
<feature type="region of interest" description="Disordered" evidence="1">
    <location>
        <begin position="1"/>
        <end position="35"/>
    </location>
</feature>
<sequence length="87" mass="9197">MASVHAQPANKDQETAPNPPSSSANGRLVAGAGKGGTVASNDGFQLCYRGLSTTAVKAPPQTVPLTEEHLKQVPEEHDYAINRWLSE</sequence>
<comment type="caution">
    <text evidence="2">The sequence shown here is derived from an EMBL/GenBank/DDBJ whole genome shotgun (WGS) entry which is preliminary data.</text>
</comment>
<accession>A0A8H8UQV0</accession>
<dbReference type="EMBL" id="WIWT01000184">
    <property type="protein sequence ID" value="KAF3196983.1"/>
    <property type="molecule type" value="Genomic_DNA"/>
</dbReference>
<name>A0A8H8UQV0_ORBOL</name>
<dbReference type="OrthoDB" id="5368287at2759"/>
<organism evidence="2 3">
    <name type="scientific">Orbilia oligospora</name>
    <name type="common">Nematode-trapping fungus</name>
    <name type="synonym">Arthrobotrys oligospora</name>
    <dbReference type="NCBI Taxonomy" id="2813651"/>
    <lineage>
        <taxon>Eukaryota</taxon>
        <taxon>Fungi</taxon>
        <taxon>Dikarya</taxon>
        <taxon>Ascomycota</taxon>
        <taxon>Pezizomycotina</taxon>
        <taxon>Orbiliomycetes</taxon>
        <taxon>Orbiliales</taxon>
        <taxon>Orbiliaceae</taxon>
        <taxon>Orbilia</taxon>
    </lineage>
</organism>
<gene>
    <name evidence="2" type="ORF">TWF679_003806</name>
</gene>
<dbReference type="AlphaFoldDB" id="A0A8H8UQV0"/>
<reference evidence="2" key="1">
    <citation type="submission" date="2019-06" db="EMBL/GenBank/DDBJ databases">
        <authorList>
            <person name="Palmer J.M."/>
        </authorList>
    </citation>
    <scope>NUCLEOTIDE SEQUENCE</scope>
    <source>
        <strain evidence="2">TWF679</strain>
    </source>
</reference>